<evidence type="ECO:0000256" key="1">
    <source>
        <dbReference type="ARBA" id="ARBA00010652"/>
    </source>
</evidence>
<dbReference type="Pfam" id="PF00823">
    <property type="entry name" value="PPE"/>
    <property type="match status" value="1"/>
</dbReference>
<evidence type="ECO:0000313" key="6">
    <source>
        <dbReference type="Proteomes" id="UP001500603"/>
    </source>
</evidence>
<comment type="similarity">
    <text evidence="1">Belongs to the mycobacterial PPE family.</text>
</comment>
<feature type="domain" description="PE" evidence="4">
    <location>
        <begin position="3"/>
        <end position="86"/>
    </location>
</feature>
<dbReference type="InterPro" id="IPR000084">
    <property type="entry name" value="PE-PGRS_N"/>
</dbReference>
<evidence type="ECO:0008006" key="7">
    <source>
        <dbReference type="Google" id="ProtNLM"/>
    </source>
</evidence>
<dbReference type="InterPro" id="IPR000030">
    <property type="entry name" value="PPE_dom"/>
</dbReference>
<comment type="caution">
    <text evidence="5">The sequence shown here is derived from an EMBL/GenBank/DDBJ whole genome shotgun (WGS) entry which is preliminary data.</text>
</comment>
<protein>
    <recommendedName>
        <fullName evidence="7">PPE family domain-containing protein</fullName>
    </recommendedName>
</protein>
<dbReference type="EMBL" id="BAABJM010000005">
    <property type="protein sequence ID" value="GAA5062280.1"/>
    <property type="molecule type" value="Genomic_DNA"/>
</dbReference>
<proteinExistence type="inferred from homology"/>
<keyword evidence="6" id="KW-1185">Reference proteome</keyword>
<feature type="compositionally biased region" description="Low complexity" evidence="2">
    <location>
        <begin position="286"/>
        <end position="303"/>
    </location>
</feature>
<evidence type="ECO:0000256" key="2">
    <source>
        <dbReference type="SAM" id="MobiDB-lite"/>
    </source>
</evidence>
<evidence type="ECO:0000259" key="4">
    <source>
        <dbReference type="Pfam" id="PF00934"/>
    </source>
</evidence>
<feature type="domain" description="PPE" evidence="3">
    <location>
        <begin position="133"/>
        <end position="261"/>
    </location>
</feature>
<feature type="region of interest" description="Disordered" evidence="2">
    <location>
        <begin position="273"/>
        <end position="303"/>
    </location>
</feature>
<accession>A0ABP9KN15</accession>
<dbReference type="InterPro" id="IPR038332">
    <property type="entry name" value="PPE_sf"/>
</dbReference>
<dbReference type="Proteomes" id="UP001500603">
    <property type="component" value="Unassembled WGS sequence"/>
</dbReference>
<gene>
    <name evidence="5" type="ORF">GCM10023318_45710</name>
</gene>
<dbReference type="Gene3D" id="1.20.1260.20">
    <property type="entry name" value="PPE superfamily"/>
    <property type="match status" value="1"/>
</dbReference>
<dbReference type="RefSeq" id="WP_345497767.1">
    <property type="nucleotide sequence ID" value="NZ_BAABJM010000005.1"/>
</dbReference>
<dbReference type="SUPFAM" id="SSF140459">
    <property type="entry name" value="PE/PPE dimer-like"/>
    <property type="match status" value="1"/>
</dbReference>
<feature type="compositionally biased region" description="Low complexity" evidence="2">
    <location>
        <begin position="473"/>
        <end position="485"/>
    </location>
</feature>
<organism evidence="5 6">
    <name type="scientific">Nocardia callitridis</name>
    <dbReference type="NCBI Taxonomy" id="648753"/>
    <lineage>
        <taxon>Bacteria</taxon>
        <taxon>Bacillati</taxon>
        <taxon>Actinomycetota</taxon>
        <taxon>Actinomycetes</taxon>
        <taxon>Mycobacteriales</taxon>
        <taxon>Nocardiaceae</taxon>
        <taxon>Nocardia</taxon>
    </lineage>
</organism>
<dbReference type="Pfam" id="PF00934">
    <property type="entry name" value="PE"/>
    <property type="match status" value="1"/>
</dbReference>
<evidence type="ECO:0000313" key="5">
    <source>
        <dbReference type="EMBL" id="GAA5062280.1"/>
    </source>
</evidence>
<feature type="region of interest" description="Disordered" evidence="2">
    <location>
        <begin position="466"/>
        <end position="494"/>
    </location>
</feature>
<sequence length="494" mass="49670">MALNVDPAQLVAVAAELARMSRDTGAALPKGWVVPAGADPISAEAVPQLNAHAANLFNGVSDMLNKVQRAAHNVGASAAAYTDEDDRSARTVGGSGGDLLANPVGEVQNFAPREVPTMPSGVAGGSVDPLTFAQQLHAGPGPSMAAGFAESIRKYAGGFHTEAISGIDTASQALQHWTPVGSAASDQLAGYRGWLDQLGTGLGKLAEGIDAYGDAFRAAKAKHPTPQEIIAARKELVSAMRSKNELGIQKALAKFEEQNARSAETIAGYTTDVNSKVTGDGDGESGAESTGNGSGSSESGDSSMLNAMLPALMSAMAGAGGDLASSSADDSDYGLDDYGYDADGFPTDYGSPGGIGSSMGISDIGAPVSDSQTFAGGPMPMVAAANASQASAAGLPRTPVIEPLQSGSAGNSSAARGGAGMPYMPMGPGMGGAGAGNNNDRNRVVAWHPDRLMYVDDTPHTEQVIGERPSIAPTVTPLTPNTGTPNPTPSGGSA</sequence>
<reference evidence="6" key="1">
    <citation type="journal article" date="2019" name="Int. J. Syst. Evol. Microbiol.">
        <title>The Global Catalogue of Microorganisms (GCM) 10K type strain sequencing project: providing services to taxonomists for standard genome sequencing and annotation.</title>
        <authorList>
            <consortium name="The Broad Institute Genomics Platform"/>
            <consortium name="The Broad Institute Genome Sequencing Center for Infectious Disease"/>
            <person name="Wu L."/>
            <person name="Ma J."/>
        </authorList>
    </citation>
    <scope>NUCLEOTIDE SEQUENCE [LARGE SCALE GENOMIC DNA]</scope>
    <source>
        <strain evidence="6">JCM 18298</strain>
    </source>
</reference>
<evidence type="ECO:0000259" key="3">
    <source>
        <dbReference type="Pfam" id="PF00823"/>
    </source>
</evidence>
<name>A0ABP9KN15_9NOCA</name>